<dbReference type="GO" id="GO:0008757">
    <property type="term" value="F:S-adenosylmethionine-dependent methyltransferase activity"/>
    <property type="evidence" value="ECO:0007669"/>
    <property type="project" value="InterPro"/>
</dbReference>
<dbReference type="CDD" id="cd02440">
    <property type="entry name" value="AdoMet_MTases"/>
    <property type="match status" value="1"/>
</dbReference>
<dbReference type="EMBL" id="QVQT01000005">
    <property type="protein sequence ID" value="RFU15749.1"/>
    <property type="molecule type" value="Genomic_DNA"/>
</dbReference>
<dbReference type="PANTHER" id="PTHR43464:SF94">
    <property type="entry name" value="MALONYL-[ACYL-CARRIER PROTEIN] O-METHYLTRANSFERASE"/>
    <property type="match status" value="1"/>
</dbReference>
<accession>A0A372ILX1</accession>
<dbReference type="InterPro" id="IPR013216">
    <property type="entry name" value="Methyltransf_11"/>
</dbReference>
<keyword evidence="2" id="KW-0489">Methyltransferase</keyword>
<gene>
    <name evidence="2" type="ORF">D0Y96_14980</name>
</gene>
<keyword evidence="2" id="KW-0808">Transferase</keyword>
<dbReference type="OrthoDB" id="7365827at2"/>
<sequence>MTSPRAESPTRLTAEHAYRLWAPWYDSAANPLLTLEERCLTPVLERFAKGHIVDLGCGTGRWLRRLEQMEPASLTGVDASAAMLAEAHKKSLRSTTLLHSDCTATPLFKNSADLLLSSFVLSYLSDLERFAREARRIVRCGGWLVLSDVHPNAASYGWRRSFRTPEGLFEMETYSYDFAELFHVMACSGFRLEEMNEPCFGAEEEEIFRLAGKPDIFLQFRLVPAIYWARFAADSDRNT</sequence>
<dbReference type="AlphaFoldDB" id="A0A372ILX1"/>
<feature type="domain" description="Methyltransferase type 11" evidence="1">
    <location>
        <begin position="53"/>
        <end position="146"/>
    </location>
</feature>
<evidence type="ECO:0000259" key="1">
    <source>
        <dbReference type="Pfam" id="PF08241"/>
    </source>
</evidence>
<reference evidence="2 3" key="1">
    <citation type="submission" date="2018-08" db="EMBL/GenBank/DDBJ databases">
        <title>Acidipila sp. 4G-K13, an acidobacterium isolated from forest soil.</title>
        <authorList>
            <person name="Gao Z.-H."/>
            <person name="Qiu L.-H."/>
        </authorList>
    </citation>
    <scope>NUCLEOTIDE SEQUENCE [LARGE SCALE GENOMIC DNA]</scope>
    <source>
        <strain evidence="2 3">4G-K13</strain>
    </source>
</reference>
<keyword evidence="3" id="KW-1185">Reference proteome</keyword>
<protein>
    <submittedName>
        <fullName evidence="2">Class I SAM-dependent methyltransferase</fullName>
    </submittedName>
</protein>
<dbReference type="RefSeq" id="WP_117301444.1">
    <property type="nucleotide sequence ID" value="NZ_QVQT02000005.1"/>
</dbReference>
<dbReference type="SUPFAM" id="SSF53335">
    <property type="entry name" value="S-adenosyl-L-methionine-dependent methyltransferases"/>
    <property type="match status" value="1"/>
</dbReference>
<dbReference type="InterPro" id="IPR029063">
    <property type="entry name" value="SAM-dependent_MTases_sf"/>
</dbReference>
<comment type="caution">
    <text evidence="2">The sequence shown here is derived from an EMBL/GenBank/DDBJ whole genome shotgun (WGS) entry which is preliminary data.</text>
</comment>
<organism evidence="2 3">
    <name type="scientific">Paracidobacterium acidisoli</name>
    <dbReference type="NCBI Taxonomy" id="2303751"/>
    <lineage>
        <taxon>Bacteria</taxon>
        <taxon>Pseudomonadati</taxon>
        <taxon>Acidobacteriota</taxon>
        <taxon>Terriglobia</taxon>
        <taxon>Terriglobales</taxon>
        <taxon>Acidobacteriaceae</taxon>
        <taxon>Paracidobacterium</taxon>
    </lineage>
</organism>
<evidence type="ECO:0000313" key="2">
    <source>
        <dbReference type="EMBL" id="RFU15749.1"/>
    </source>
</evidence>
<proteinExistence type="predicted"/>
<dbReference type="Proteomes" id="UP000264702">
    <property type="component" value="Unassembled WGS sequence"/>
</dbReference>
<dbReference type="GO" id="GO:0032259">
    <property type="term" value="P:methylation"/>
    <property type="evidence" value="ECO:0007669"/>
    <property type="project" value="UniProtKB-KW"/>
</dbReference>
<dbReference type="PANTHER" id="PTHR43464">
    <property type="entry name" value="METHYLTRANSFERASE"/>
    <property type="match status" value="1"/>
</dbReference>
<evidence type="ECO:0000313" key="3">
    <source>
        <dbReference type="Proteomes" id="UP000264702"/>
    </source>
</evidence>
<dbReference type="Pfam" id="PF08241">
    <property type="entry name" value="Methyltransf_11"/>
    <property type="match status" value="1"/>
</dbReference>
<dbReference type="Gene3D" id="3.40.50.150">
    <property type="entry name" value="Vaccinia Virus protein VP39"/>
    <property type="match status" value="1"/>
</dbReference>
<name>A0A372ILX1_9BACT</name>